<dbReference type="PANTHER" id="PTHR43711">
    <property type="entry name" value="TWO-COMPONENT HISTIDINE KINASE"/>
    <property type="match status" value="1"/>
</dbReference>
<comment type="caution">
    <text evidence="8">The sequence shown here is derived from an EMBL/GenBank/DDBJ whole genome shotgun (WGS) entry which is preliminary data.</text>
</comment>
<dbReference type="EC" id="2.7.13.3" evidence="2"/>
<dbReference type="GO" id="GO:0000160">
    <property type="term" value="P:phosphorelay signal transduction system"/>
    <property type="evidence" value="ECO:0007669"/>
    <property type="project" value="UniProtKB-KW"/>
</dbReference>
<evidence type="ECO:0000256" key="6">
    <source>
        <dbReference type="SAM" id="Phobius"/>
    </source>
</evidence>
<accession>A0A6A7W9B0</accession>
<dbReference type="Pfam" id="PF17139">
    <property type="entry name" value="DUF5112"/>
    <property type="match status" value="1"/>
</dbReference>
<feature type="transmembrane region" description="Helical" evidence="6">
    <location>
        <begin position="865"/>
        <end position="885"/>
    </location>
</feature>
<dbReference type="SMART" id="SM00387">
    <property type="entry name" value="HATPase_c"/>
    <property type="match status" value="1"/>
</dbReference>
<dbReference type="InterPro" id="IPR050736">
    <property type="entry name" value="Sensor_HK_Regulatory"/>
</dbReference>
<keyword evidence="5" id="KW-0902">Two-component regulatory system</keyword>
<proteinExistence type="predicted"/>
<keyword evidence="3" id="KW-0808">Transferase</keyword>
<protein>
    <recommendedName>
        <fullName evidence="2">histidine kinase</fullName>
        <ecNumber evidence="2">2.7.13.3</ecNumber>
    </recommendedName>
</protein>
<evidence type="ECO:0000256" key="3">
    <source>
        <dbReference type="ARBA" id="ARBA00022679"/>
    </source>
</evidence>
<keyword evidence="6" id="KW-0812">Transmembrane</keyword>
<evidence type="ECO:0000259" key="7">
    <source>
        <dbReference type="PROSITE" id="PS50109"/>
    </source>
</evidence>
<dbReference type="OrthoDB" id="1043958at2"/>
<organism evidence="8 9">
    <name type="scientific">Segatella copri</name>
    <dbReference type="NCBI Taxonomy" id="165179"/>
    <lineage>
        <taxon>Bacteria</taxon>
        <taxon>Pseudomonadati</taxon>
        <taxon>Bacteroidota</taxon>
        <taxon>Bacteroidia</taxon>
        <taxon>Bacteroidales</taxon>
        <taxon>Prevotellaceae</taxon>
        <taxon>Segatella</taxon>
    </lineage>
</organism>
<reference evidence="8 9" key="1">
    <citation type="submission" date="2019-09" db="EMBL/GenBank/DDBJ databases">
        <title>Distinct polysaccharide growth profiles of human intestinal Prevotella copri isolates.</title>
        <authorList>
            <person name="Fehlner-Peach H."/>
            <person name="Magnabosco C."/>
            <person name="Raghavan V."/>
            <person name="Scher J.U."/>
            <person name="Tett A."/>
            <person name="Cox L.M."/>
            <person name="Gottsegen C."/>
            <person name="Watters A."/>
            <person name="Wiltshire- Gordon J.D."/>
            <person name="Segata N."/>
            <person name="Bonneau R."/>
            <person name="Littman D.R."/>
        </authorList>
    </citation>
    <scope>NUCLEOTIDE SEQUENCE [LARGE SCALE GENOMIC DNA]</scope>
    <source>
        <strain evidence="9">iAQ1173</strain>
    </source>
</reference>
<dbReference type="Gene3D" id="3.30.565.10">
    <property type="entry name" value="Histidine kinase-like ATPase, C-terminal domain"/>
    <property type="match status" value="1"/>
</dbReference>
<keyword evidence="6" id="KW-0472">Membrane</keyword>
<dbReference type="RefSeq" id="WP_158462801.1">
    <property type="nucleotide sequence ID" value="NZ_VZAD01000027.1"/>
</dbReference>
<dbReference type="Pfam" id="PF02518">
    <property type="entry name" value="HATPase_c"/>
    <property type="match status" value="1"/>
</dbReference>
<comment type="catalytic activity">
    <reaction evidence="1">
        <text>ATP + protein L-histidine = ADP + protein N-phospho-L-histidine.</text>
        <dbReference type="EC" id="2.7.13.3"/>
    </reaction>
</comment>
<sequence length="1161" mass="132957">MIALFFFSACSPSHKGEVDELNSLSYAYHYRNLDSAKVLAHRALRLADDYPAGYAEAHNNLAFVAIAKMDYEQARRHLVEVEQRSDNQIEILVAHVQNMRLCQRESRNKDFYAYREKAMRLLRRIGEEADNLPPRERKRALYAHSELDIVAATYFYYVGQEKPMLQALNDIDAEALEADTAQYLNYLYNIGAGGAIVSGTAEEIGQGEFDYLMRCFMLACSGTPYPYWQANALQAISEHLQSPSLRSYLIRNNRPSIKYLNIDQVPDSLLAGNLAQMALNLFSSYGDVYQTAGAYRTLAECYWAIDDYRSAEDCLNHALNDNKRIKAAPDLVASIAERLCLVYSAIDDKPHSDFYRNMYLDLQERTRQDKQLEARAAVLDNNAVLLNWMIASVIGMIVLVVFLLYLFDRMRRRNVHRGSITKLLEPLQQWKDSNAQHISELNDRKEDIEEELQMTLFHVRDNKKRHLEQRAKVALVNSITPFIDRMIHEVDCLKHRDEPDSVKKDRYQYISELTAKINQYNEVLTRWIQMRQGTLNLRITSFALQPLFDIVLKGKMNFDMKGVELVVEPTEAVVKADRTLTLFMINTMADNARKFTPQGGRVMVSASIADAYVEICITDTGVGMDDKQLEHVFDRTYTGGHGFGLLNCKGIIEKYKKVSSIFSVSSIFAESELGKGSRFVFRLPRGIGGRLKSLSVGLVGLVGLMAMTCLPQQVVAQNTLRHQRDNAANHRLPLNLQRADVFADSAYFCNINGEYERTLQYADSARSYLNRHYLSLHPGGKVLMTASPSDVLPAELLWYQDSLPTNYYVILDLRNESAVAALALHKWDLYRSNNKVYTQLYREMGADSTLPAYVRTMQLSENSKTVAIVLLILLLLQLPLAYYLLYYRHVLTFRFAVEKVNEINRILLSDATDEVKLQRIRQTWNKRGVRLHGLNAQLGDVVDQIEQALQESMRRTAAETYDMEMTEDELHKAEYENGRLHVSCSVLDNCLSTLKHETMYYPSRIRQLVENDPSDVQSLHELVDYYKSLYTMLSAQAMEQVELNVKNDKFLRQYLFELLTSGAGKVEVRVEDLPDSPYAVCRVEMQEVDYDEQLHHRLFTPLTHDMKYLLCRQIVREIGEVTNLRGCGISARSSASGKLMIEIVLPKSMAQENPQELFPKS</sequence>
<keyword evidence="6" id="KW-1133">Transmembrane helix</keyword>
<dbReference type="GO" id="GO:0004673">
    <property type="term" value="F:protein histidine kinase activity"/>
    <property type="evidence" value="ECO:0007669"/>
    <property type="project" value="UniProtKB-EC"/>
</dbReference>
<dbReference type="InterPro" id="IPR003594">
    <property type="entry name" value="HATPase_dom"/>
</dbReference>
<dbReference type="PANTHER" id="PTHR43711:SF31">
    <property type="entry name" value="HISTIDINE KINASE"/>
    <property type="match status" value="1"/>
</dbReference>
<keyword evidence="4" id="KW-0418">Kinase</keyword>
<evidence type="ECO:0000256" key="1">
    <source>
        <dbReference type="ARBA" id="ARBA00000085"/>
    </source>
</evidence>
<dbReference type="PROSITE" id="PS50109">
    <property type="entry name" value="HIS_KIN"/>
    <property type="match status" value="1"/>
</dbReference>
<dbReference type="AlphaFoldDB" id="A0A6A7W9B0"/>
<dbReference type="InterPro" id="IPR036890">
    <property type="entry name" value="HATPase_C_sf"/>
</dbReference>
<dbReference type="EMBL" id="VZAD01000027">
    <property type="protein sequence ID" value="MQP10971.1"/>
    <property type="molecule type" value="Genomic_DNA"/>
</dbReference>
<dbReference type="InterPro" id="IPR033406">
    <property type="entry name" value="DUF5113"/>
</dbReference>
<keyword evidence="9" id="KW-1185">Reference proteome</keyword>
<dbReference type="Proteomes" id="UP000384372">
    <property type="component" value="Unassembled WGS sequence"/>
</dbReference>
<feature type="domain" description="Histidine kinase" evidence="7">
    <location>
        <begin position="474"/>
        <end position="687"/>
    </location>
</feature>
<evidence type="ECO:0000256" key="2">
    <source>
        <dbReference type="ARBA" id="ARBA00012438"/>
    </source>
</evidence>
<evidence type="ECO:0000313" key="8">
    <source>
        <dbReference type="EMBL" id="MQP10971.1"/>
    </source>
</evidence>
<dbReference type="InterPro" id="IPR005467">
    <property type="entry name" value="His_kinase_dom"/>
</dbReference>
<feature type="transmembrane region" description="Helical" evidence="6">
    <location>
        <begin position="385"/>
        <end position="407"/>
    </location>
</feature>
<evidence type="ECO:0000256" key="4">
    <source>
        <dbReference type="ARBA" id="ARBA00022777"/>
    </source>
</evidence>
<dbReference type="Pfam" id="PF17140">
    <property type="entry name" value="DUF5113"/>
    <property type="match status" value="2"/>
</dbReference>
<dbReference type="SUPFAM" id="SSF55874">
    <property type="entry name" value="ATPase domain of HSP90 chaperone/DNA topoisomerase II/histidine kinase"/>
    <property type="match status" value="1"/>
</dbReference>
<dbReference type="SUPFAM" id="SSF48452">
    <property type="entry name" value="TPR-like"/>
    <property type="match status" value="1"/>
</dbReference>
<evidence type="ECO:0000313" key="9">
    <source>
        <dbReference type="Proteomes" id="UP000384372"/>
    </source>
</evidence>
<dbReference type="InterPro" id="IPR011990">
    <property type="entry name" value="TPR-like_helical_dom_sf"/>
</dbReference>
<evidence type="ECO:0000256" key="5">
    <source>
        <dbReference type="ARBA" id="ARBA00023012"/>
    </source>
</evidence>
<name>A0A6A7W9B0_9BACT</name>
<dbReference type="Gene3D" id="1.25.40.10">
    <property type="entry name" value="Tetratricopeptide repeat domain"/>
    <property type="match status" value="1"/>
</dbReference>
<gene>
    <name evidence="8" type="ORF">F7D20_03110</name>
</gene>
<dbReference type="InterPro" id="IPR033405">
    <property type="entry name" value="DUF5112"/>
</dbReference>